<dbReference type="Gene3D" id="3.40.33.10">
    <property type="entry name" value="CAP"/>
    <property type="match status" value="1"/>
</dbReference>
<keyword evidence="2" id="KW-0472">Membrane</keyword>
<dbReference type="InterPro" id="IPR011098">
    <property type="entry name" value="G5_dom"/>
</dbReference>
<dbReference type="Gene3D" id="2.20.230.10">
    <property type="entry name" value="Resuscitation-promoting factor rpfb"/>
    <property type="match status" value="3"/>
</dbReference>
<organism evidence="4 5">
    <name type="scientific">Helcococcus kunzii ATCC 51366</name>
    <dbReference type="NCBI Taxonomy" id="883114"/>
    <lineage>
        <taxon>Bacteria</taxon>
        <taxon>Bacillati</taxon>
        <taxon>Bacillota</taxon>
        <taxon>Tissierellia</taxon>
        <taxon>Tissierellales</taxon>
        <taxon>Peptoniphilaceae</taxon>
        <taxon>Helcococcus</taxon>
    </lineage>
</organism>
<keyword evidence="2" id="KW-0812">Transmembrane</keyword>
<feature type="domain" description="G5" evidence="3">
    <location>
        <begin position="389"/>
        <end position="474"/>
    </location>
</feature>
<reference evidence="4 5" key="1">
    <citation type="submission" date="2012-01" db="EMBL/GenBank/DDBJ databases">
        <title>The Genome Sequence of Helcococcus kunzii ATCC 51366.</title>
        <authorList>
            <consortium name="The Broad Institute Genome Sequencing Platform"/>
            <person name="Earl A."/>
            <person name="Ward D."/>
            <person name="Feldgarden M."/>
            <person name="Gevers D."/>
            <person name="Huys G."/>
            <person name="Young S.K."/>
            <person name="Zeng Q."/>
            <person name="Gargeya S."/>
            <person name="Fitzgerald M."/>
            <person name="Haas B."/>
            <person name="Abouelleil A."/>
            <person name="Alvarado L."/>
            <person name="Arachchi H.M."/>
            <person name="Berlin A."/>
            <person name="Chapman S.B."/>
            <person name="Gearin G."/>
            <person name="Goldberg J."/>
            <person name="Griggs A."/>
            <person name="Gujja S."/>
            <person name="Hansen M."/>
            <person name="Heiman D."/>
            <person name="Howarth C."/>
            <person name="Larimer J."/>
            <person name="Lui A."/>
            <person name="MacDonald P.J.P."/>
            <person name="McCowen C."/>
            <person name="Montmayeur A."/>
            <person name="Murphy C."/>
            <person name="Neiman D."/>
            <person name="Pearson M."/>
            <person name="Priest M."/>
            <person name="Roberts A."/>
            <person name="Saif S."/>
            <person name="Shea T."/>
            <person name="Sisk P."/>
            <person name="Stolte C."/>
            <person name="Sykes S."/>
            <person name="Wortman J."/>
            <person name="Nusbaum C."/>
            <person name="Birren B."/>
        </authorList>
    </citation>
    <scope>NUCLEOTIDE SEQUENCE [LARGE SCALE GENOMIC DNA]</scope>
    <source>
        <strain evidence="4 5">ATCC 51366</strain>
    </source>
</reference>
<dbReference type="HOGENOM" id="CLU_366724_0_0_9"/>
<feature type="transmembrane region" description="Helical" evidence="2">
    <location>
        <begin position="162"/>
        <end position="182"/>
    </location>
</feature>
<dbReference type="OrthoDB" id="2325057at2"/>
<dbReference type="Proteomes" id="UP000004191">
    <property type="component" value="Unassembled WGS sequence"/>
</dbReference>
<evidence type="ECO:0000313" key="5">
    <source>
        <dbReference type="Proteomes" id="UP000004191"/>
    </source>
</evidence>
<evidence type="ECO:0000256" key="1">
    <source>
        <dbReference type="ARBA" id="ARBA00022729"/>
    </source>
</evidence>
<feature type="transmembrane region" description="Helical" evidence="2">
    <location>
        <begin position="7"/>
        <end position="25"/>
    </location>
</feature>
<keyword evidence="2" id="KW-1133">Transmembrane helix</keyword>
<dbReference type="EMBL" id="AGEI01000025">
    <property type="protein sequence ID" value="EHR32690.1"/>
    <property type="molecule type" value="Genomic_DNA"/>
</dbReference>
<protein>
    <recommendedName>
        <fullName evidence="3">G5 domain-containing protein</fullName>
    </recommendedName>
</protein>
<dbReference type="RefSeq" id="WP_005398936.1">
    <property type="nucleotide sequence ID" value="NZ_JH601088.1"/>
</dbReference>
<keyword evidence="1" id="KW-0732">Signal</keyword>
<dbReference type="STRING" id="883114.HMPREF9709_01421"/>
<evidence type="ECO:0000256" key="2">
    <source>
        <dbReference type="SAM" id="Phobius"/>
    </source>
</evidence>
<dbReference type="CDD" id="cd05379">
    <property type="entry name" value="CAP_bacterial"/>
    <property type="match status" value="1"/>
</dbReference>
<dbReference type="InterPro" id="IPR014044">
    <property type="entry name" value="CAP_dom"/>
</dbReference>
<dbReference type="InterPro" id="IPR035940">
    <property type="entry name" value="CAP_sf"/>
</dbReference>
<dbReference type="Pfam" id="PF07501">
    <property type="entry name" value="G5"/>
    <property type="match status" value="1"/>
</dbReference>
<dbReference type="Pfam" id="PF00188">
    <property type="entry name" value="CAP"/>
    <property type="match status" value="1"/>
</dbReference>
<name>H3NQ10_9FIRM</name>
<sequence>MKIKRRSLINLIFMFIIIFTGMSISRAENMKKLPMENNYHKLDIVDANKDSFAIKIKNINNKSLEDISLDTIKIENGKLDTHSQVINDLQVNDEIEVNGKYLSSNDKVNDKDIEKLFESRKKEIVKVNSTQNTNWILVVLLAGVSVSALVFAFLYKKLKKTAKIAISVASLALIALSIFLALPSKKYYTKFDTIKFNYTDKDGNAKKFYGLLNYKIERDSDKNKSNNTESFENNVAMKEEVKNRTEDVDFRTVEETSDQLDVVVKGDDGKYRLNTEVTEGKKGKKTFEELYTVTIKDNKVVSRDKRSETLIKETRPEDKVIVTGTRPVKLKEKIDFEKVYKSDISAEVGSSKVDESVKAIEGQKTTVYTYNTETNKMEKNETVDKPTNEIVLVGVIKYVKEDVDFKEEIIKNPELPDTHKKIMQEGKKGQITKKYQLAFDAKTGKVIEDLKKAKLLKEDVTQPTSQIVEVGTKHVEVNEFGLTKEQEDYLNAYESRFSVANRNKLNNLRSRNMLNSLYQNSVLDKVAKKRNLDNINNNKFAHEYTKNGVYYSAKQDASNLGYAYPRTVGENISITEFHVKNLKQIEEILGSPESYAEEIIHNYYEDPGSENLSKGHRKAMLTPFWREVGVDLEIRAVKQDNGSYKVKVHGAQIFGVGRVMESNEDVDMFNYYRAFYQTDTKHFVPTRGLASYEAYLQRDSLLQYFTSPSEARAFRKKSISENEAFKKAISSGEADLSKLKNYEEHKKFYENMKANNIVYR</sequence>
<evidence type="ECO:0000313" key="4">
    <source>
        <dbReference type="EMBL" id="EHR32690.1"/>
    </source>
</evidence>
<dbReference type="PROSITE" id="PS51109">
    <property type="entry name" value="G5"/>
    <property type="match status" value="1"/>
</dbReference>
<keyword evidence="5" id="KW-1185">Reference proteome</keyword>
<proteinExistence type="predicted"/>
<gene>
    <name evidence="4" type="ORF">HMPREF9709_01421</name>
</gene>
<comment type="caution">
    <text evidence="4">The sequence shown here is derived from an EMBL/GenBank/DDBJ whole genome shotgun (WGS) entry which is preliminary data.</text>
</comment>
<dbReference type="AlphaFoldDB" id="H3NQ10"/>
<dbReference type="SMART" id="SM01208">
    <property type="entry name" value="G5"/>
    <property type="match status" value="3"/>
</dbReference>
<accession>H3NQ10</accession>
<feature type="transmembrane region" description="Helical" evidence="2">
    <location>
        <begin position="135"/>
        <end position="155"/>
    </location>
</feature>
<evidence type="ECO:0000259" key="3">
    <source>
        <dbReference type="PROSITE" id="PS51109"/>
    </source>
</evidence>
<dbReference type="GeneID" id="96999380"/>